<dbReference type="STRING" id="1469948.GCA_000732725_02509"/>
<evidence type="ECO:0000256" key="1">
    <source>
        <dbReference type="ARBA" id="ARBA00004651"/>
    </source>
</evidence>
<dbReference type="InterPro" id="IPR050901">
    <property type="entry name" value="BP-dep_ABC_trans_perm"/>
</dbReference>
<proteinExistence type="inferred from homology"/>
<feature type="domain" description="ABC transmembrane type-1" evidence="9">
    <location>
        <begin position="83"/>
        <end position="275"/>
    </location>
</feature>
<comment type="caution">
    <text evidence="10">The sequence shown here is derived from an EMBL/GenBank/DDBJ whole genome shotgun (WGS) entry which is preliminary data.</text>
</comment>
<dbReference type="CDD" id="cd06261">
    <property type="entry name" value="TM_PBP2"/>
    <property type="match status" value="1"/>
</dbReference>
<dbReference type="SUPFAM" id="SSF161098">
    <property type="entry name" value="MetI-like"/>
    <property type="match status" value="1"/>
</dbReference>
<keyword evidence="11" id="KW-1185">Reference proteome</keyword>
<gene>
    <name evidence="10" type="ORF">EDD76_101260</name>
</gene>
<keyword evidence="2 8" id="KW-0813">Transport</keyword>
<evidence type="ECO:0000256" key="7">
    <source>
        <dbReference type="ARBA" id="ARBA00023136"/>
    </source>
</evidence>
<reference evidence="10 11" key="1">
    <citation type="submission" date="2019-03" db="EMBL/GenBank/DDBJ databases">
        <title>Genomic Encyclopedia of Type Strains, Phase IV (KMG-IV): sequencing the most valuable type-strain genomes for metagenomic binning, comparative biology and taxonomic classification.</title>
        <authorList>
            <person name="Goeker M."/>
        </authorList>
    </citation>
    <scope>NUCLEOTIDE SEQUENCE [LARGE SCALE GENOMIC DNA]</scope>
    <source>
        <strain evidence="10 11">DSM 100556</strain>
    </source>
</reference>
<evidence type="ECO:0000313" key="10">
    <source>
        <dbReference type="EMBL" id="TCL61163.1"/>
    </source>
</evidence>
<dbReference type="OrthoDB" id="9794684at2"/>
<dbReference type="InterPro" id="IPR035906">
    <property type="entry name" value="MetI-like_sf"/>
</dbReference>
<dbReference type="PROSITE" id="PS50928">
    <property type="entry name" value="ABC_TM1"/>
    <property type="match status" value="1"/>
</dbReference>
<keyword evidence="7 8" id="KW-0472">Membrane</keyword>
<dbReference type="GO" id="GO:0042956">
    <property type="term" value="P:maltodextrin transmembrane transport"/>
    <property type="evidence" value="ECO:0007669"/>
    <property type="project" value="TreeGrafter"/>
</dbReference>
<feature type="transmembrane region" description="Helical" evidence="8">
    <location>
        <begin position="89"/>
        <end position="108"/>
    </location>
</feature>
<dbReference type="PANTHER" id="PTHR32243:SF34">
    <property type="entry name" value="GALACTOOLIGOSACCHARIDES TRANSPORT SYSTEM PERMEASE PROTEIN GANQ"/>
    <property type="match status" value="1"/>
</dbReference>
<sequence length="290" mass="32486">MGKRKNDVDLENRKARIKNRMTTALIYLELVVVSLIVLLPVTWIVGSSFNHTSSLATSSIIPKNPTLDHYIALFQETDFLKWYGNTLKIAVGNMLASVVVTTLTAYVFSRFRFKGRKGGLMTILVLQMFPSFLGMTAIYILYLNFNLLDNLGALTVTYIAGQIPYNTWLMKGYFDGIPQSLDEAAMLDGASRLRIFYQIIMPLAVPMITFLAVTTFMSPWMDYIFPRLLISSDKNKTLAVGLFEMINGNTNNNFTMFAAGAVMVAVPITILYMCLQKYLIQGITAGANKE</sequence>
<comment type="similarity">
    <text evidence="8">Belongs to the binding-protein-dependent transport system permease family.</text>
</comment>
<dbReference type="RefSeq" id="WP_051869552.1">
    <property type="nucleotide sequence ID" value="NZ_JPNB01000002.1"/>
</dbReference>
<evidence type="ECO:0000256" key="4">
    <source>
        <dbReference type="ARBA" id="ARBA00022597"/>
    </source>
</evidence>
<name>A0A4R1R6G8_9FIRM</name>
<keyword evidence="5 8" id="KW-0812">Transmembrane</keyword>
<evidence type="ECO:0000256" key="2">
    <source>
        <dbReference type="ARBA" id="ARBA00022448"/>
    </source>
</evidence>
<evidence type="ECO:0000256" key="6">
    <source>
        <dbReference type="ARBA" id="ARBA00022989"/>
    </source>
</evidence>
<feature type="transmembrane region" description="Helical" evidence="8">
    <location>
        <begin position="120"/>
        <end position="145"/>
    </location>
</feature>
<feature type="transmembrane region" description="Helical" evidence="8">
    <location>
        <begin position="254"/>
        <end position="275"/>
    </location>
</feature>
<keyword evidence="6 8" id="KW-1133">Transmembrane helix</keyword>
<keyword evidence="4" id="KW-0762">Sugar transport</keyword>
<dbReference type="Pfam" id="PF00528">
    <property type="entry name" value="BPD_transp_1"/>
    <property type="match status" value="1"/>
</dbReference>
<accession>A0A4R1R6G8</accession>
<dbReference type="InterPro" id="IPR000515">
    <property type="entry name" value="MetI-like"/>
</dbReference>
<dbReference type="Gene3D" id="1.10.3720.10">
    <property type="entry name" value="MetI-like"/>
    <property type="match status" value="1"/>
</dbReference>
<feature type="transmembrane region" description="Helical" evidence="8">
    <location>
        <begin position="195"/>
        <end position="217"/>
    </location>
</feature>
<evidence type="ECO:0000313" key="11">
    <source>
        <dbReference type="Proteomes" id="UP000295718"/>
    </source>
</evidence>
<dbReference type="PANTHER" id="PTHR32243">
    <property type="entry name" value="MALTOSE TRANSPORT SYSTEM PERMEASE-RELATED"/>
    <property type="match status" value="1"/>
</dbReference>
<evidence type="ECO:0000259" key="9">
    <source>
        <dbReference type="PROSITE" id="PS50928"/>
    </source>
</evidence>
<dbReference type="GO" id="GO:0015423">
    <property type="term" value="F:ABC-type maltose transporter activity"/>
    <property type="evidence" value="ECO:0007669"/>
    <property type="project" value="TreeGrafter"/>
</dbReference>
<protein>
    <submittedName>
        <fullName evidence="10">Carbohydrate ABC transporter membrane protein 2 (CUT1 family)</fullName>
    </submittedName>
</protein>
<feature type="transmembrane region" description="Helical" evidence="8">
    <location>
        <begin position="151"/>
        <end position="174"/>
    </location>
</feature>
<comment type="subcellular location">
    <subcellularLocation>
        <location evidence="1 8">Cell membrane</location>
        <topology evidence="1 8">Multi-pass membrane protein</topology>
    </subcellularLocation>
</comment>
<dbReference type="AlphaFoldDB" id="A0A4R1R6G8"/>
<keyword evidence="3" id="KW-1003">Cell membrane</keyword>
<dbReference type="Proteomes" id="UP000295718">
    <property type="component" value="Unassembled WGS sequence"/>
</dbReference>
<dbReference type="EMBL" id="SLUO01000001">
    <property type="protein sequence ID" value="TCL61163.1"/>
    <property type="molecule type" value="Genomic_DNA"/>
</dbReference>
<feature type="transmembrane region" description="Helical" evidence="8">
    <location>
        <begin position="21"/>
        <end position="45"/>
    </location>
</feature>
<dbReference type="FunFam" id="1.10.3720.10:FF:000034">
    <property type="entry name" value="Sugar ABC transporter permease"/>
    <property type="match status" value="1"/>
</dbReference>
<evidence type="ECO:0000256" key="3">
    <source>
        <dbReference type="ARBA" id="ARBA00022475"/>
    </source>
</evidence>
<dbReference type="GO" id="GO:0005886">
    <property type="term" value="C:plasma membrane"/>
    <property type="evidence" value="ECO:0007669"/>
    <property type="project" value="UniProtKB-SubCell"/>
</dbReference>
<organism evidence="10 11">
    <name type="scientific">Kineothrix alysoides</name>
    <dbReference type="NCBI Taxonomy" id="1469948"/>
    <lineage>
        <taxon>Bacteria</taxon>
        <taxon>Bacillati</taxon>
        <taxon>Bacillota</taxon>
        <taxon>Clostridia</taxon>
        <taxon>Lachnospirales</taxon>
        <taxon>Lachnospiraceae</taxon>
        <taxon>Kineothrix</taxon>
    </lineage>
</organism>
<evidence type="ECO:0000256" key="8">
    <source>
        <dbReference type="RuleBase" id="RU363032"/>
    </source>
</evidence>
<evidence type="ECO:0000256" key="5">
    <source>
        <dbReference type="ARBA" id="ARBA00022692"/>
    </source>
</evidence>